<evidence type="ECO:0000256" key="2">
    <source>
        <dbReference type="ARBA" id="ARBA00022475"/>
    </source>
</evidence>
<dbReference type="GO" id="GO:0005886">
    <property type="term" value="C:plasma membrane"/>
    <property type="evidence" value="ECO:0007669"/>
    <property type="project" value="TreeGrafter"/>
</dbReference>
<evidence type="ECO:0000256" key="8">
    <source>
        <dbReference type="SAM" id="MobiDB-lite"/>
    </source>
</evidence>
<dbReference type="EMBL" id="SVNY01000002">
    <property type="protein sequence ID" value="MBE6833061.1"/>
    <property type="molecule type" value="Genomic_DNA"/>
</dbReference>
<evidence type="ECO:0000259" key="10">
    <source>
        <dbReference type="PROSITE" id="PS51779"/>
    </source>
</evidence>
<proteinExistence type="predicted"/>
<dbReference type="Pfam" id="PF03799">
    <property type="entry name" value="FtsQ_DivIB_C"/>
    <property type="match status" value="1"/>
</dbReference>
<dbReference type="AlphaFoldDB" id="A0A928KVQ3"/>
<keyword evidence="3" id="KW-0132">Cell division</keyword>
<dbReference type="InterPro" id="IPR013685">
    <property type="entry name" value="POTRA_FtsQ_type"/>
</dbReference>
<dbReference type="Gene3D" id="3.10.20.310">
    <property type="entry name" value="membrane protein fhac"/>
    <property type="match status" value="1"/>
</dbReference>
<dbReference type="PROSITE" id="PS51779">
    <property type="entry name" value="POTRA"/>
    <property type="match status" value="1"/>
</dbReference>
<evidence type="ECO:0000256" key="1">
    <source>
        <dbReference type="ARBA" id="ARBA00004370"/>
    </source>
</evidence>
<feature type="domain" description="POTRA" evidence="10">
    <location>
        <begin position="62"/>
        <end position="131"/>
    </location>
</feature>
<evidence type="ECO:0000256" key="3">
    <source>
        <dbReference type="ARBA" id="ARBA00022618"/>
    </source>
</evidence>
<comment type="caution">
    <text evidence="11">The sequence shown here is derived from an EMBL/GenBank/DDBJ whole genome shotgun (WGS) entry which is preliminary data.</text>
</comment>
<dbReference type="PANTHER" id="PTHR37820:SF1">
    <property type="entry name" value="CELL DIVISION PROTEIN FTSQ"/>
    <property type="match status" value="1"/>
</dbReference>
<dbReference type="InterPro" id="IPR005548">
    <property type="entry name" value="Cell_div_FtsQ/DivIB_C"/>
</dbReference>
<organism evidence="11 12">
    <name type="scientific">Faecalispora sporosphaeroides</name>
    <dbReference type="NCBI Taxonomy" id="1549"/>
    <lineage>
        <taxon>Bacteria</taxon>
        <taxon>Bacillati</taxon>
        <taxon>Bacillota</taxon>
        <taxon>Clostridia</taxon>
        <taxon>Eubacteriales</taxon>
        <taxon>Oscillospiraceae</taxon>
        <taxon>Faecalispora</taxon>
    </lineage>
</organism>
<evidence type="ECO:0000313" key="12">
    <source>
        <dbReference type="Proteomes" id="UP000754750"/>
    </source>
</evidence>
<keyword evidence="7" id="KW-0131">Cell cycle</keyword>
<evidence type="ECO:0000256" key="9">
    <source>
        <dbReference type="SAM" id="Phobius"/>
    </source>
</evidence>
<protein>
    <submittedName>
        <fullName evidence="11">FtsQ-type POTRA domain-containing protein</fullName>
    </submittedName>
</protein>
<keyword evidence="6 9" id="KW-0472">Membrane</keyword>
<keyword evidence="5 9" id="KW-1133">Transmembrane helix</keyword>
<dbReference type="PANTHER" id="PTHR37820">
    <property type="entry name" value="CELL DIVISION PROTEIN DIVIB"/>
    <property type="match status" value="1"/>
</dbReference>
<comment type="subcellular location">
    <subcellularLocation>
        <location evidence="1">Membrane</location>
    </subcellularLocation>
</comment>
<dbReference type="RefSeq" id="WP_020071876.1">
    <property type="nucleotide sequence ID" value="NZ_JBKWRC010000001.1"/>
</dbReference>
<accession>A0A928KVQ3</accession>
<evidence type="ECO:0000256" key="7">
    <source>
        <dbReference type="ARBA" id="ARBA00023306"/>
    </source>
</evidence>
<name>A0A928KVQ3_9FIRM</name>
<evidence type="ECO:0000256" key="5">
    <source>
        <dbReference type="ARBA" id="ARBA00022989"/>
    </source>
</evidence>
<gene>
    <name evidence="11" type="ORF">E7512_05675</name>
</gene>
<evidence type="ECO:0000256" key="6">
    <source>
        <dbReference type="ARBA" id="ARBA00023136"/>
    </source>
</evidence>
<reference evidence="11" key="1">
    <citation type="submission" date="2019-04" db="EMBL/GenBank/DDBJ databases">
        <title>Evolution of Biomass-Degrading Anaerobic Consortia Revealed by Metagenomics.</title>
        <authorList>
            <person name="Peng X."/>
        </authorList>
    </citation>
    <scope>NUCLEOTIDE SEQUENCE</scope>
    <source>
        <strain evidence="11">SIG551</strain>
    </source>
</reference>
<feature type="region of interest" description="Disordered" evidence="8">
    <location>
        <begin position="275"/>
        <end position="306"/>
    </location>
</feature>
<sequence>MDQKRRRKSDTRPETERARYAESSGAPRVRQKKRRRRLRIFYVLLFLVVLGAAVTLSLTVLFQIHSIQVTGTSRYSQEQVISACGIQKGENLFLAKTKQAEAAIGQKLPYIGKVKVSRRLPAEISIQVEAAQVAGAVETNGSYVLLNASGKVLEQTKQLPEHTTMIVGLALSSAAPGKQAVYKDASSRALYEQLASLIKTHSLASITKIDISDPYRILMVYDGRVTMNLGSSADLDYKIRFGKEILTGKNAEGEDNIGKQEKGVLNLSSAKEDDRAYFDPNGVLSSAPARAASGSQAPSPPVSSGA</sequence>
<feature type="compositionally biased region" description="Basic and acidic residues" evidence="8">
    <location>
        <begin position="10"/>
        <end position="20"/>
    </location>
</feature>
<keyword evidence="4 9" id="KW-0812">Transmembrane</keyword>
<evidence type="ECO:0000313" key="11">
    <source>
        <dbReference type="EMBL" id="MBE6833061.1"/>
    </source>
</evidence>
<dbReference type="GO" id="GO:0051301">
    <property type="term" value="P:cell division"/>
    <property type="evidence" value="ECO:0007669"/>
    <property type="project" value="UniProtKB-KW"/>
</dbReference>
<keyword evidence="2" id="KW-1003">Cell membrane</keyword>
<feature type="region of interest" description="Disordered" evidence="8">
    <location>
        <begin position="1"/>
        <end position="28"/>
    </location>
</feature>
<dbReference type="Pfam" id="PF08478">
    <property type="entry name" value="POTRA_1"/>
    <property type="match status" value="1"/>
</dbReference>
<dbReference type="InterPro" id="IPR034746">
    <property type="entry name" value="POTRA"/>
</dbReference>
<evidence type="ECO:0000256" key="4">
    <source>
        <dbReference type="ARBA" id="ARBA00022692"/>
    </source>
</evidence>
<feature type="transmembrane region" description="Helical" evidence="9">
    <location>
        <begin position="40"/>
        <end position="64"/>
    </location>
</feature>
<dbReference type="InterPro" id="IPR050487">
    <property type="entry name" value="FtsQ_DivIB"/>
</dbReference>
<dbReference type="Proteomes" id="UP000754750">
    <property type="component" value="Unassembled WGS sequence"/>
</dbReference>